<dbReference type="EMBL" id="BAAAHP010000209">
    <property type="protein sequence ID" value="GAA0899501.1"/>
    <property type="molecule type" value="Genomic_DNA"/>
</dbReference>
<dbReference type="RefSeq" id="WP_343945448.1">
    <property type="nucleotide sequence ID" value="NZ_BAAAHP010000209.1"/>
</dbReference>
<protein>
    <recommendedName>
        <fullName evidence="3">SnoaL-like protein</fullName>
    </recommendedName>
</protein>
<evidence type="ECO:0008006" key="3">
    <source>
        <dbReference type="Google" id="ProtNLM"/>
    </source>
</evidence>
<comment type="caution">
    <text evidence="1">The sequence shown here is derived from an EMBL/GenBank/DDBJ whole genome shotgun (WGS) entry which is preliminary data.</text>
</comment>
<organism evidence="1 2">
    <name type="scientific">Pseudonocardia zijingensis</name>
    <dbReference type="NCBI Taxonomy" id="153376"/>
    <lineage>
        <taxon>Bacteria</taxon>
        <taxon>Bacillati</taxon>
        <taxon>Actinomycetota</taxon>
        <taxon>Actinomycetes</taxon>
        <taxon>Pseudonocardiales</taxon>
        <taxon>Pseudonocardiaceae</taxon>
        <taxon>Pseudonocardia</taxon>
    </lineage>
</organism>
<dbReference type="InterPro" id="IPR032710">
    <property type="entry name" value="NTF2-like_dom_sf"/>
</dbReference>
<gene>
    <name evidence="1" type="ORF">GCM10009559_64090</name>
</gene>
<proteinExistence type="predicted"/>
<dbReference type="SUPFAM" id="SSF54427">
    <property type="entry name" value="NTF2-like"/>
    <property type="match status" value="1"/>
</dbReference>
<keyword evidence="2" id="KW-1185">Reference proteome</keyword>
<accession>A0ABN1NAJ4</accession>
<sequence length="123" mass="14237">MEEHIELNQPLLQPGTTRSTWHDEAQRLVTLLPDLRGVVVSWAGHEDILFIELRLSATLGGKPLDFRAVDKLWLTPTGTILRRDSYFDSGPLMQAVLHRPSAWLPWWRSGLGPFRARRRFLQR</sequence>
<evidence type="ECO:0000313" key="1">
    <source>
        <dbReference type="EMBL" id="GAA0899501.1"/>
    </source>
</evidence>
<evidence type="ECO:0000313" key="2">
    <source>
        <dbReference type="Proteomes" id="UP001499967"/>
    </source>
</evidence>
<dbReference type="Proteomes" id="UP001499967">
    <property type="component" value="Unassembled WGS sequence"/>
</dbReference>
<reference evidence="1 2" key="1">
    <citation type="journal article" date="2019" name="Int. J. Syst. Evol. Microbiol.">
        <title>The Global Catalogue of Microorganisms (GCM) 10K type strain sequencing project: providing services to taxonomists for standard genome sequencing and annotation.</title>
        <authorList>
            <consortium name="The Broad Institute Genomics Platform"/>
            <consortium name="The Broad Institute Genome Sequencing Center for Infectious Disease"/>
            <person name="Wu L."/>
            <person name="Ma J."/>
        </authorList>
    </citation>
    <scope>NUCLEOTIDE SEQUENCE [LARGE SCALE GENOMIC DNA]</scope>
    <source>
        <strain evidence="1 2">JCM 11117</strain>
    </source>
</reference>
<name>A0ABN1NAJ4_9PSEU</name>